<protein>
    <submittedName>
        <fullName evidence="2">Uncharacterized protein</fullName>
    </submittedName>
</protein>
<feature type="region of interest" description="Disordered" evidence="1">
    <location>
        <begin position="37"/>
        <end position="58"/>
    </location>
</feature>
<gene>
    <name evidence="2" type="ORF">SVUK_LOCUS10810</name>
</gene>
<reference evidence="2 3" key="1">
    <citation type="submission" date="2018-11" db="EMBL/GenBank/DDBJ databases">
        <authorList>
            <consortium name="Pathogen Informatics"/>
        </authorList>
    </citation>
    <scope>NUCLEOTIDE SEQUENCE [LARGE SCALE GENOMIC DNA]</scope>
</reference>
<keyword evidence="3" id="KW-1185">Reference proteome</keyword>
<organism evidence="2 3">
    <name type="scientific">Strongylus vulgaris</name>
    <name type="common">Blood worm</name>
    <dbReference type="NCBI Taxonomy" id="40348"/>
    <lineage>
        <taxon>Eukaryota</taxon>
        <taxon>Metazoa</taxon>
        <taxon>Ecdysozoa</taxon>
        <taxon>Nematoda</taxon>
        <taxon>Chromadorea</taxon>
        <taxon>Rhabditida</taxon>
        <taxon>Rhabditina</taxon>
        <taxon>Rhabditomorpha</taxon>
        <taxon>Strongyloidea</taxon>
        <taxon>Strongylidae</taxon>
        <taxon>Strongylus</taxon>
    </lineage>
</organism>
<sequence length="71" mass="7810">MNYDWNITADDTFNLGIYASKSCDWKNGLNMRVPPGQKLQSGSPGMCSANGKRRAPSLIDPPEPLVRMLLA</sequence>
<accession>A0A3P7L8W4</accession>
<dbReference type="AlphaFoldDB" id="A0A3P7L8W4"/>
<proteinExistence type="predicted"/>
<evidence type="ECO:0000256" key="1">
    <source>
        <dbReference type="SAM" id="MobiDB-lite"/>
    </source>
</evidence>
<evidence type="ECO:0000313" key="2">
    <source>
        <dbReference type="EMBL" id="VDM75812.1"/>
    </source>
</evidence>
<dbReference type="Proteomes" id="UP000270094">
    <property type="component" value="Unassembled WGS sequence"/>
</dbReference>
<dbReference type="EMBL" id="UYYB01095863">
    <property type="protein sequence ID" value="VDM75812.1"/>
    <property type="molecule type" value="Genomic_DNA"/>
</dbReference>
<name>A0A3P7L8W4_STRVU</name>
<evidence type="ECO:0000313" key="3">
    <source>
        <dbReference type="Proteomes" id="UP000270094"/>
    </source>
</evidence>